<organism evidence="1 2">
    <name type="scientific">Biomphalaria glabrata</name>
    <name type="common">Bloodfluke planorb</name>
    <name type="synonym">Freshwater snail</name>
    <dbReference type="NCBI Taxonomy" id="6526"/>
    <lineage>
        <taxon>Eukaryota</taxon>
        <taxon>Metazoa</taxon>
        <taxon>Spiralia</taxon>
        <taxon>Lophotrochozoa</taxon>
        <taxon>Mollusca</taxon>
        <taxon>Gastropoda</taxon>
        <taxon>Heterobranchia</taxon>
        <taxon>Euthyneura</taxon>
        <taxon>Panpulmonata</taxon>
        <taxon>Hygrophila</taxon>
        <taxon>Lymnaeoidea</taxon>
        <taxon>Planorbidae</taxon>
        <taxon>Biomphalaria</taxon>
    </lineage>
</organism>
<sequence>MALNKNDLLDVDSGRYKPTSERDSHCLALAEYQSSVDYAAEQIRELNDVVYQLQGTMDVTHRENRHTQESILRLLLEQNDNIMSCNMQIVDDLAENRKLLTKVFSENNELMKVCLGEYRTSTIEMRVNIFL</sequence>
<dbReference type="KEGG" id="bgt:106067635"/>
<dbReference type="VEuPathDB" id="VectorBase:BGLAX_043748"/>
<reference evidence="1" key="1">
    <citation type="submission" date="2020-05" db="UniProtKB">
        <authorList>
            <consortium name="EnsemblMetazoa"/>
        </authorList>
    </citation>
    <scope>IDENTIFICATION</scope>
    <source>
        <strain evidence="1">BB02</strain>
    </source>
</reference>
<accession>A0A2C9LZU5</accession>
<dbReference type="Proteomes" id="UP000076420">
    <property type="component" value="Unassembled WGS sequence"/>
</dbReference>
<evidence type="ECO:0000313" key="2">
    <source>
        <dbReference type="Proteomes" id="UP000076420"/>
    </source>
</evidence>
<dbReference type="VEuPathDB" id="VectorBase:BGLB036762"/>
<name>A0A2C9LZU5_BIOGL</name>
<dbReference type="AlphaFoldDB" id="A0A2C9LZU5"/>
<evidence type="ECO:0000313" key="1">
    <source>
        <dbReference type="EnsemblMetazoa" id="BGLB036762-PA"/>
    </source>
</evidence>
<gene>
    <name evidence="1" type="primary">106067635</name>
</gene>
<protein>
    <submittedName>
        <fullName evidence="1">Uncharacterized protein</fullName>
    </submittedName>
</protein>
<proteinExistence type="predicted"/>
<dbReference type="EnsemblMetazoa" id="BGLB036762-RA">
    <property type="protein sequence ID" value="BGLB036762-PA"/>
    <property type="gene ID" value="BGLB036762"/>
</dbReference>